<name>A0A4Y7T5J7_COPMI</name>
<reference evidence="1 2" key="1">
    <citation type="journal article" date="2019" name="Nat. Ecol. Evol.">
        <title>Megaphylogeny resolves global patterns of mushroom evolution.</title>
        <authorList>
            <person name="Varga T."/>
            <person name="Krizsan K."/>
            <person name="Foldi C."/>
            <person name="Dima B."/>
            <person name="Sanchez-Garcia M."/>
            <person name="Sanchez-Ramirez S."/>
            <person name="Szollosi G.J."/>
            <person name="Szarkandi J.G."/>
            <person name="Papp V."/>
            <person name="Albert L."/>
            <person name="Andreopoulos W."/>
            <person name="Angelini C."/>
            <person name="Antonin V."/>
            <person name="Barry K.W."/>
            <person name="Bougher N.L."/>
            <person name="Buchanan P."/>
            <person name="Buyck B."/>
            <person name="Bense V."/>
            <person name="Catcheside P."/>
            <person name="Chovatia M."/>
            <person name="Cooper J."/>
            <person name="Damon W."/>
            <person name="Desjardin D."/>
            <person name="Finy P."/>
            <person name="Geml J."/>
            <person name="Haridas S."/>
            <person name="Hughes K."/>
            <person name="Justo A."/>
            <person name="Karasinski D."/>
            <person name="Kautmanova I."/>
            <person name="Kiss B."/>
            <person name="Kocsube S."/>
            <person name="Kotiranta H."/>
            <person name="LaButti K.M."/>
            <person name="Lechner B.E."/>
            <person name="Liimatainen K."/>
            <person name="Lipzen A."/>
            <person name="Lukacs Z."/>
            <person name="Mihaltcheva S."/>
            <person name="Morgado L.N."/>
            <person name="Niskanen T."/>
            <person name="Noordeloos M.E."/>
            <person name="Ohm R.A."/>
            <person name="Ortiz-Santana B."/>
            <person name="Ovrebo C."/>
            <person name="Racz N."/>
            <person name="Riley R."/>
            <person name="Savchenko A."/>
            <person name="Shiryaev A."/>
            <person name="Soop K."/>
            <person name="Spirin V."/>
            <person name="Szebenyi C."/>
            <person name="Tomsovsky M."/>
            <person name="Tulloss R.E."/>
            <person name="Uehling J."/>
            <person name="Grigoriev I.V."/>
            <person name="Vagvolgyi C."/>
            <person name="Papp T."/>
            <person name="Martin F.M."/>
            <person name="Miettinen O."/>
            <person name="Hibbett D.S."/>
            <person name="Nagy L.G."/>
        </authorList>
    </citation>
    <scope>NUCLEOTIDE SEQUENCE [LARGE SCALE GENOMIC DNA]</scope>
    <source>
        <strain evidence="1 2">FP101781</strain>
    </source>
</reference>
<proteinExistence type="predicted"/>
<sequence>MQNARMRDDDLEALIKLKALLETESWTEDYHYPPTSGSDDNDDGDCIPQDCIPDNWTFISTNGTAFRGKWVNRNASRTNPRDSIIVDLVPKGERGRRYGEDYKARCVSMYQNLLQEVQLCMNPPWNVLPDEADAWREQTGGWHLKVQDTETHCGRKGVDFVVCTKDGKNRVIEKLLVATEVNSKGIDVWMFLANPRWIRWRGNRDVSRIEEGLLHFLILFFGDERWEVMGPPPPPSPVKGAYQRVA</sequence>
<dbReference type="Proteomes" id="UP000298030">
    <property type="component" value="Unassembled WGS sequence"/>
</dbReference>
<gene>
    <name evidence="1" type="ORF">FA13DRAFT_1863643</name>
</gene>
<dbReference type="AlphaFoldDB" id="A0A4Y7T5J7"/>
<comment type="caution">
    <text evidence="1">The sequence shown here is derived from an EMBL/GenBank/DDBJ whole genome shotgun (WGS) entry which is preliminary data.</text>
</comment>
<dbReference type="EMBL" id="QPFP01000027">
    <property type="protein sequence ID" value="TEB29446.1"/>
    <property type="molecule type" value="Genomic_DNA"/>
</dbReference>
<protein>
    <submittedName>
        <fullName evidence="1">Uncharacterized protein</fullName>
    </submittedName>
</protein>
<keyword evidence="2" id="KW-1185">Reference proteome</keyword>
<accession>A0A4Y7T5J7</accession>
<organism evidence="1 2">
    <name type="scientific">Coprinellus micaceus</name>
    <name type="common">Glistening ink-cap mushroom</name>
    <name type="synonym">Coprinus micaceus</name>
    <dbReference type="NCBI Taxonomy" id="71717"/>
    <lineage>
        <taxon>Eukaryota</taxon>
        <taxon>Fungi</taxon>
        <taxon>Dikarya</taxon>
        <taxon>Basidiomycota</taxon>
        <taxon>Agaricomycotina</taxon>
        <taxon>Agaricomycetes</taxon>
        <taxon>Agaricomycetidae</taxon>
        <taxon>Agaricales</taxon>
        <taxon>Agaricineae</taxon>
        <taxon>Psathyrellaceae</taxon>
        <taxon>Coprinellus</taxon>
    </lineage>
</organism>
<evidence type="ECO:0000313" key="2">
    <source>
        <dbReference type="Proteomes" id="UP000298030"/>
    </source>
</evidence>
<evidence type="ECO:0000313" key="1">
    <source>
        <dbReference type="EMBL" id="TEB29446.1"/>
    </source>
</evidence>